<keyword evidence="5 12" id="KW-0732">Signal</keyword>
<name>A0ABT8RQC8_9FLAO</name>
<keyword evidence="3 10" id="KW-1134">Transmembrane beta strand</keyword>
<dbReference type="InterPro" id="IPR008969">
    <property type="entry name" value="CarboxyPept-like_regulatory"/>
</dbReference>
<dbReference type="PROSITE" id="PS52016">
    <property type="entry name" value="TONB_DEPENDENT_REC_3"/>
    <property type="match status" value="1"/>
</dbReference>
<dbReference type="SUPFAM" id="SSF49464">
    <property type="entry name" value="Carboxypeptidase regulatory domain-like"/>
    <property type="match status" value="1"/>
</dbReference>
<keyword evidence="4 10" id="KW-0812">Transmembrane</keyword>
<feature type="domain" description="TonB-dependent receptor-like beta-barrel" evidence="13">
    <location>
        <begin position="399"/>
        <end position="750"/>
    </location>
</feature>
<feature type="signal peptide" evidence="12">
    <location>
        <begin position="1"/>
        <end position="19"/>
    </location>
</feature>
<comment type="subcellular location">
    <subcellularLocation>
        <location evidence="1 10">Cell outer membrane</location>
        <topology evidence="1 10">Multi-pass membrane protein</topology>
    </subcellularLocation>
</comment>
<dbReference type="Pfam" id="PF13715">
    <property type="entry name" value="CarbopepD_reg_2"/>
    <property type="match status" value="1"/>
</dbReference>
<reference evidence="15" key="2">
    <citation type="submission" date="2023-06" db="EMBL/GenBank/DDBJ databases">
        <authorList>
            <person name="Lucena T."/>
            <person name="Sun Q."/>
        </authorList>
    </citation>
    <scope>NUCLEOTIDE SEQUENCE</scope>
    <source>
        <strain evidence="15">CECT 8869</strain>
    </source>
</reference>
<sequence>MNKYIVVLLLCMLPYFSFSQEKVEGVVFDSDASNALSLSGANVYWQDSQTGVVTDFDGKFSIPYFKEFNRLIISYVGFESDTLTVNAPKTIRVTLKPSNELDEVVVQQERDAIQKTYLSPQNVITVNSDELLKAACCNLAESFETNPAIDVNLSDGLTGTKQIQMLGLTSPYLLITQENIPMVRGASQAYGLTFTPGTWIESIQITKGAGSVVNGYESISGQINTELVKPLTDNAVFVNGYANQNGRYELNTHFNKKLTDKLSAGLYIHGNKRTQKEDNNEDGFLDAPLGEQINVMNRWQYQNPETGFVSFLNVRFLNDEKQVGQVDFNPNTDSVDNGGSLSGAEVPALSGAEVPALSGAEVPALSGAEVPALSGAEVPALSGAEVWGSEINTRRFDTSLKLGYVFPELPFQSFGFQSAYSLHKQDSYFGIRTYDINHESIYSNLLFNSIIGDTRNKFKTGITFAYDGYDEVVTTDDYSREDRSVGAFFEYSYENLDKVSLTAGLRVDEHNRLGTFVTPRFHIRYTPWERGSLRGSFGRGKRAANIFAENQQLFASARQINIAGSGGYVYGLEPEDAWNYGVSFLQGFNFFNRKGDISLDYYVTDFTNQIVVDWENPQEVSFYNLEGDCSAKSFQVELNYEILTRLNFRTSYKFYDVFTDYKSGNLQKPLQAQHRFFVNLGYETEDKDNGAQWKFDYTLHSFGEARLPDTSANPVEYQLPAFSPTYNLMNAQVTKVFSNTFELYLGGENLSDVQQITPVLGADDPFGPNFDTTIVYAPIMGRMFYAGFRFKI</sequence>
<evidence type="ECO:0000256" key="2">
    <source>
        <dbReference type="ARBA" id="ARBA00022448"/>
    </source>
</evidence>
<comment type="similarity">
    <text evidence="10 11">Belongs to the TonB-dependent receptor family.</text>
</comment>
<evidence type="ECO:0000313" key="15">
    <source>
        <dbReference type="EMBL" id="MDO1512311.1"/>
    </source>
</evidence>
<feature type="domain" description="TonB-dependent receptor plug" evidence="14">
    <location>
        <begin position="119"/>
        <end position="221"/>
    </location>
</feature>
<dbReference type="InterPro" id="IPR039426">
    <property type="entry name" value="TonB-dep_rcpt-like"/>
</dbReference>
<keyword evidence="9 10" id="KW-0998">Cell outer membrane</keyword>
<proteinExistence type="inferred from homology"/>
<dbReference type="InterPro" id="IPR012910">
    <property type="entry name" value="Plug_dom"/>
</dbReference>
<dbReference type="PANTHER" id="PTHR30069:SF29">
    <property type="entry name" value="HEMOGLOBIN AND HEMOGLOBIN-HAPTOGLOBIN-BINDING PROTEIN 1-RELATED"/>
    <property type="match status" value="1"/>
</dbReference>
<dbReference type="Gene3D" id="2.40.170.20">
    <property type="entry name" value="TonB-dependent receptor, beta-barrel domain"/>
    <property type="match status" value="1"/>
</dbReference>
<dbReference type="InterPro" id="IPR036942">
    <property type="entry name" value="Beta-barrel_TonB_sf"/>
</dbReference>
<evidence type="ECO:0000256" key="10">
    <source>
        <dbReference type="PROSITE-ProRule" id="PRU01360"/>
    </source>
</evidence>
<dbReference type="SUPFAM" id="SSF56935">
    <property type="entry name" value="Porins"/>
    <property type="match status" value="1"/>
</dbReference>
<dbReference type="PANTHER" id="PTHR30069">
    <property type="entry name" value="TONB-DEPENDENT OUTER MEMBRANE RECEPTOR"/>
    <property type="match status" value="1"/>
</dbReference>
<keyword evidence="16" id="KW-1185">Reference proteome</keyword>
<evidence type="ECO:0000256" key="4">
    <source>
        <dbReference type="ARBA" id="ARBA00022692"/>
    </source>
</evidence>
<dbReference type="RefSeq" id="WP_304435415.1">
    <property type="nucleotide sequence ID" value="NZ_JAUKUC010000001.1"/>
</dbReference>
<accession>A0ABT8RQC8</accession>
<dbReference type="Pfam" id="PF00593">
    <property type="entry name" value="TonB_dep_Rec_b-barrel"/>
    <property type="match status" value="1"/>
</dbReference>
<evidence type="ECO:0000256" key="1">
    <source>
        <dbReference type="ARBA" id="ARBA00004571"/>
    </source>
</evidence>
<evidence type="ECO:0000313" key="16">
    <source>
        <dbReference type="Proteomes" id="UP001168579"/>
    </source>
</evidence>
<evidence type="ECO:0000256" key="5">
    <source>
        <dbReference type="ARBA" id="ARBA00022729"/>
    </source>
</evidence>
<dbReference type="EMBL" id="JAUKUC010000001">
    <property type="protein sequence ID" value="MDO1512311.1"/>
    <property type="molecule type" value="Genomic_DNA"/>
</dbReference>
<evidence type="ECO:0000256" key="12">
    <source>
        <dbReference type="SAM" id="SignalP"/>
    </source>
</evidence>
<evidence type="ECO:0000259" key="13">
    <source>
        <dbReference type="Pfam" id="PF00593"/>
    </source>
</evidence>
<protein>
    <submittedName>
        <fullName evidence="15">TonB-dependent receptor</fullName>
    </submittedName>
</protein>
<gene>
    <name evidence="15" type="ORF">Q2T41_06540</name>
</gene>
<keyword evidence="8 15" id="KW-0675">Receptor</keyword>
<evidence type="ECO:0000256" key="6">
    <source>
        <dbReference type="ARBA" id="ARBA00023077"/>
    </source>
</evidence>
<feature type="chain" id="PRO_5045329931" evidence="12">
    <location>
        <begin position="20"/>
        <end position="792"/>
    </location>
</feature>
<evidence type="ECO:0000256" key="9">
    <source>
        <dbReference type="ARBA" id="ARBA00023237"/>
    </source>
</evidence>
<evidence type="ECO:0000259" key="14">
    <source>
        <dbReference type="Pfam" id="PF07715"/>
    </source>
</evidence>
<dbReference type="Pfam" id="PF07715">
    <property type="entry name" value="Plug"/>
    <property type="match status" value="1"/>
</dbReference>
<dbReference type="InterPro" id="IPR000531">
    <property type="entry name" value="Beta-barrel_TonB"/>
</dbReference>
<keyword evidence="2 10" id="KW-0813">Transport</keyword>
<evidence type="ECO:0000256" key="3">
    <source>
        <dbReference type="ARBA" id="ARBA00022452"/>
    </source>
</evidence>
<organism evidence="15 16">
    <name type="scientific">Maribacter confluentis</name>
    <dbReference type="NCBI Taxonomy" id="1656093"/>
    <lineage>
        <taxon>Bacteria</taxon>
        <taxon>Pseudomonadati</taxon>
        <taxon>Bacteroidota</taxon>
        <taxon>Flavobacteriia</taxon>
        <taxon>Flavobacteriales</taxon>
        <taxon>Flavobacteriaceae</taxon>
        <taxon>Maribacter</taxon>
    </lineage>
</organism>
<evidence type="ECO:0000256" key="7">
    <source>
        <dbReference type="ARBA" id="ARBA00023136"/>
    </source>
</evidence>
<dbReference type="InterPro" id="IPR037066">
    <property type="entry name" value="Plug_dom_sf"/>
</dbReference>
<comment type="caution">
    <text evidence="15">The sequence shown here is derived from an EMBL/GenBank/DDBJ whole genome shotgun (WGS) entry which is preliminary data.</text>
</comment>
<evidence type="ECO:0000256" key="8">
    <source>
        <dbReference type="ARBA" id="ARBA00023170"/>
    </source>
</evidence>
<reference evidence="15" key="1">
    <citation type="journal article" date="2014" name="Int. J. Syst. Evol. Microbiol.">
        <title>Complete genome of a new Firmicutes species belonging to the dominant human colonic microbiota ('Ruminococcus bicirculans') reveals two chromosomes and a selective capacity to utilize plant glucans.</title>
        <authorList>
            <consortium name="NISC Comparative Sequencing Program"/>
            <person name="Wegmann U."/>
            <person name="Louis P."/>
            <person name="Goesmann A."/>
            <person name="Henrissat B."/>
            <person name="Duncan S.H."/>
            <person name="Flint H.J."/>
        </authorList>
    </citation>
    <scope>NUCLEOTIDE SEQUENCE</scope>
    <source>
        <strain evidence="15">CECT 8869</strain>
    </source>
</reference>
<keyword evidence="6 11" id="KW-0798">TonB box</keyword>
<keyword evidence="7 10" id="KW-0472">Membrane</keyword>
<dbReference type="Gene3D" id="2.170.130.10">
    <property type="entry name" value="TonB-dependent receptor, plug domain"/>
    <property type="match status" value="1"/>
</dbReference>
<evidence type="ECO:0000256" key="11">
    <source>
        <dbReference type="RuleBase" id="RU003357"/>
    </source>
</evidence>
<dbReference type="Proteomes" id="UP001168579">
    <property type="component" value="Unassembled WGS sequence"/>
</dbReference>